<dbReference type="GO" id="GO:0030866">
    <property type="term" value="P:cortical actin cytoskeleton organization"/>
    <property type="evidence" value="ECO:0007669"/>
    <property type="project" value="TreeGrafter"/>
</dbReference>
<organism evidence="3 4">
    <name type="scientific">Caerostris extrusa</name>
    <name type="common">Bark spider</name>
    <name type="synonym">Caerostris bankana</name>
    <dbReference type="NCBI Taxonomy" id="172846"/>
    <lineage>
        <taxon>Eukaryota</taxon>
        <taxon>Metazoa</taxon>
        <taxon>Ecdysozoa</taxon>
        <taxon>Arthropoda</taxon>
        <taxon>Chelicerata</taxon>
        <taxon>Arachnida</taxon>
        <taxon>Araneae</taxon>
        <taxon>Araneomorphae</taxon>
        <taxon>Entelegynae</taxon>
        <taxon>Araneoidea</taxon>
        <taxon>Araneidae</taxon>
        <taxon>Caerostris</taxon>
    </lineage>
</organism>
<dbReference type="SUPFAM" id="SSF101447">
    <property type="entry name" value="Formin homology 2 domain (FH2 domain)"/>
    <property type="match status" value="1"/>
</dbReference>
<evidence type="ECO:0000256" key="1">
    <source>
        <dbReference type="SAM" id="MobiDB-lite"/>
    </source>
</evidence>
<proteinExistence type="predicted"/>
<feature type="region of interest" description="Disordered" evidence="1">
    <location>
        <begin position="111"/>
        <end position="143"/>
    </location>
</feature>
<dbReference type="PANTHER" id="PTHR45920:SF4">
    <property type="entry name" value="FORMIN HOMOLOGY 2 DOMAIN CONTAINING, ISOFORM I"/>
    <property type="match status" value="1"/>
</dbReference>
<evidence type="ECO:0000313" key="4">
    <source>
        <dbReference type="Proteomes" id="UP001054945"/>
    </source>
</evidence>
<name>A0AAV4Q901_CAEEX</name>
<gene>
    <name evidence="3" type="primary">FHOD3</name>
    <name evidence="3" type="ORF">CEXT_222591</name>
</gene>
<sequence length="143" mass="16454">MNGSSVPPTWLKRNQHQSGQENSSSVKDQKGKTKKTVKLFWREVKEDKSLLKRIGKKKTIWDELKPVPVDTQKLEHLFENRAKELVNKKCQEVARKSEVIVLDTKRSNAINIGMTKLPHPAPSRRPSHPQDGQHHHEQGRASR</sequence>
<evidence type="ECO:0000313" key="3">
    <source>
        <dbReference type="EMBL" id="GIY05797.1"/>
    </source>
</evidence>
<dbReference type="AlphaFoldDB" id="A0AAV4Q901"/>
<dbReference type="InterPro" id="IPR015425">
    <property type="entry name" value="FH2_Formin"/>
</dbReference>
<accession>A0AAV4Q901</accession>
<dbReference type="GO" id="GO:0005856">
    <property type="term" value="C:cytoskeleton"/>
    <property type="evidence" value="ECO:0007669"/>
    <property type="project" value="TreeGrafter"/>
</dbReference>
<feature type="compositionally biased region" description="Polar residues" evidence="1">
    <location>
        <begin position="16"/>
        <end position="25"/>
    </location>
</feature>
<evidence type="ECO:0000259" key="2">
    <source>
        <dbReference type="Pfam" id="PF02181"/>
    </source>
</evidence>
<feature type="domain" description="FH2" evidence="2">
    <location>
        <begin position="27"/>
        <end position="120"/>
    </location>
</feature>
<protein>
    <recommendedName>
        <fullName evidence="2">FH2 domain-containing protein</fullName>
    </recommendedName>
</protein>
<feature type="compositionally biased region" description="Basic and acidic residues" evidence="1">
    <location>
        <begin position="131"/>
        <end position="143"/>
    </location>
</feature>
<dbReference type="InterPro" id="IPR042201">
    <property type="entry name" value="FH2_Formin_sf"/>
</dbReference>
<dbReference type="Proteomes" id="UP001054945">
    <property type="component" value="Unassembled WGS sequence"/>
</dbReference>
<dbReference type="PANTHER" id="PTHR45920">
    <property type="entry name" value="FORMIN HOMOLOGY 2 DOMAIN CONTAINING, ISOFORM I"/>
    <property type="match status" value="1"/>
</dbReference>
<dbReference type="GO" id="GO:0005737">
    <property type="term" value="C:cytoplasm"/>
    <property type="evidence" value="ECO:0007669"/>
    <property type="project" value="TreeGrafter"/>
</dbReference>
<dbReference type="Pfam" id="PF02181">
    <property type="entry name" value="FH2"/>
    <property type="match status" value="1"/>
</dbReference>
<feature type="region of interest" description="Disordered" evidence="1">
    <location>
        <begin position="1"/>
        <end position="35"/>
    </location>
</feature>
<dbReference type="Gene3D" id="1.20.58.2220">
    <property type="entry name" value="Formin, FH2 domain"/>
    <property type="match status" value="1"/>
</dbReference>
<dbReference type="GO" id="GO:0051015">
    <property type="term" value="F:actin filament binding"/>
    <property type="evidence" value="ECO:0007669"/>
    <property type="project" value="TreeGrafter"/>
</dbReference>
<keyword evidence="4" id="KW-1185">Reference proteome</keyword>
<reference evidence="3 4" key="1">
    <citation type="submission" date="2021-06" db="EMBL/GenBank/DDBJ databases">
        <title>Caerostris extrusa draft genome.</title>
        <authorList>
            <person name="Kono N."/>
            <person name="Arakawa K."/>
        </authorList>
    </citation>
    <scope>NUCLEOTIDE SEQUENCE [LARGE SCALE GENOMIC DNA]</scope>
</reference>
<comment type="caution">
    <text evidence="3">The sequence shown here is derived from an EMBL/GenBank/DDBJ whole genome shotgun (WGS) entry which is preliminary data.</text>
</comment>
<dbReference type="EMBL" id="BPLR01005880">
    <property type="protein sequence ID" value="GIY05797.1"/>
    <property type="molecule type" value="Genomic_DNA"/>
</dbReference>